<dbReference type="GO" id="GO:0016042">
    <property type="term" value="P:lipid catabolic process"/>
    <property type="evidence" value="ECO:0007669"/>
    <property type="project" value="UniProtKB-KW"/>
</dbReference>
<keyword evidence="3" id="KW-0443">Lipid metabolism</keyword>
<keyword evidence="1" id="KW-0378">Hydrolase</keyword>
<dbReference type="PROSITE" id="PS51318">
    <property type="entry name" value="TAT"/>
    <property type="match status" value="1"/>
</dbReference>
<evidence type="ECO:0000256" key="3">
    <source>
        <dbReference type="ARBA" id="ARBA00023098"/>
    </source>
</evidence>
<dbReference type="Gene3D" id="3.40.50.1820">
    <property type="entry name" value="alpha/beta hydrolase"/>
    <property type="match status" value="1"/>
</dbReference>
<evidence type="ECO:0000256" key="4">
    <source>
        <dbReference type="SAM" id="SignalP"/>
    </source>
</evidence>
<dbReference type="InterPro" id="IPR006311">
    <property type="entry name" value="TAT_signal"/>
</dbReference>
<organism evidence="5 6">
    <name type="scientific">Polynucleobacter arcticus</name>
    <dbReference type="NCBI Taxonomy" id="1743165"/>
    <lineage>
        <taxon>Bacteria</taxon>
        <taxon>Pseudomonadati</taxon>
        <taxon>Pseudomonadota</taxon>
        <taxon>Betaproteobacteria</taxon>
        <taxon>Burkholderiales</taxon>
        <taxon>Burkholderiaceae</taxon>
        <taxon>Polynucleobacter</taxon>
    </lineage>
</organism>
<proteinExistence type="predicted"/>
<sequence length="325" mass="35522">MTLYSRRQLLKRLPAAALCVAAPSLALYPLCGAAATAGFQIHDIDWFDDVRERAVPIRLYQPSEATARTPSPLIIFSHGIGQSRLGYSYLGRYWASHGLASLHAQHVGSDRSIWFGNPFNLVSRLQEAAQAKEALNRVYDLRFALTRLLKDPLGQTVQSNQIIAAGHSYGANTVLLASGARVSQDNIPVDLSDDRITAAIVISAPRFYGQNAVNSILEPVRLPTLHITSTEDNIQIPGYFSGYSDRLAIFSAIGSERKVLAVFEGGSHSMFTDRTLTGGAVLNHQVKEATQELSLDFIAQVLNNQESGIPTWTIRHEAILSKVIA</sequence>
<dbReference type="RefSeq" id="WP_173960198.1">
    <property type="nucleotide sequence ID" value="NZ_CBCSCC010000002.1"/>
</dbReference>
<gene>
    <name evidence="5" type="ORF">DN92_04930</name>
</gene>
<evidence type="ECO:0000313" key="5">
    <source>
        <dbReference type="EMBL" id="QKM60436.1"/>
    </source>
</evidence>
<dbReference type="InterPro" id="IPR029058">
    <property type="entry name" value="AB_hydrolase_fold"/>
</dbReference>
<keyword evidence="4" id="KW-0732">Signal</keyword>
<feature type="chain" id="PRO_5027088208" evidence="4">
    <location>
        <begin position="27"/>
        <end position="325"/>
    </location>
</feature>
<feature type="signal peptide" evidence="4">
    <location>
        <begin position="1"/>
        <end position="26"/>
    </location>
</feature>
<protein>
    <submittedName>
        <fullName evidence="5">Acetylhydrolase</fullName>
    </submittedName>
</protein>
<evidence type="ECO:0000313" key="6">
    <source>
        <dbReference type="Proteomes" id="UP000501090"/>
    </source>
</evidence>
<dbReference type="PANTHER" id="PTHR10272">
    <property type="entry name" value="PLATELET-ACTIVATING FACTOR ACETYLHYDROLASE"/>
    <property type="match status" value="1"/>
</dbReference>
<dbReference type="PANTHER" id="PTHR10272:SF0">
    <property type="entry name" value="PLATELET-ACTIVATING FACTOR ACETYLHYDROLASE"/>
    <property type="match status" value="1"/>
</dbReference>
<name>A0A6M9PRF5_9BURK</name>
<keyword evidence="2" id="KW-0442">Lipid degradation</keyword>
<evidence type="ECO:0000256" key="2">
    <source>
        <dbReference type="ARBA" id="ARBA00022963"/>
    </source>
</evidence>
<evidence type="ECO:0000256" key="1">
    <source>
        <dbReference type="ARBA" id="ARBA00022801"/>
    </source>
</evidence>
<dbReference type="KEGG" id="pard:DN92_04930"/>
<keyword evidence="6" id="KW-1185">Reference proteome</keyword>
<dbReference type="GO" id="GO:0003847">
    <property type="term" value="F:1-alkyl-2-acetylglycerophosphocholine esterase activity"/>
    <property type="evidence" value="ECO:0007669"/>
    <property type="project" value="TreeGrafter"/>
</dbReference>
<dbReference type="EMBL" id="CP028940">
    <property type="protein sequence ID" value="QKM60436.1"/>
    <property type="molecule type" value="Genomic_DNA"/>
</dbReference>
<reference evidence="5 6" key="1">
    <citation type="submission" date="2018-04" db="EMBL/GenBank/DDBJ databases">
        <title>Polynucleobacter sp. UK-Long2-W17 genome.</title>
        <authorList>
            <person name="Hahn M.W."/>
        </authorList>
    </citation>
    <scope>NUCLEOTIDE SEQUENCE [LARGE SCALE GENOMIC DNA]</scope>
    <source>
        <strain evidence="5 6">UK-Long2-W17</strain>
    </source>
</reference>
<dbReference type="AlphaFoldDB" id="A0A6M9PRF5"/>
<accession>A0A6M9PRF5</accession>
<dbReference type="SUPFAM" id="SSF53474">
    <property type="entry name" value="alpha/beta-Hydrolases"/>
    <property type="match status" value="1"/>
</dbReference>
<dbReference type="Pfam" id="PF03403">
    <property type="entry name" value="PAF-AH_p_II"/>
    <property type="match status" value="1"/>
</dbReference>
<dbReference type="Proteomes" id="UP000501090">
    <property type="component" value="Chromosome"/>
</dbReference>